<organism evidence="3 5">
    <name type="scientific">Avibacterium gallinarum</name>
    <name type="common">Pasteurella gallinarum</name>
    <dbReference type="NCBI Taxonomy" id="755"/>
    <lineage>
        <taxon>Bacteria</taxon>
        <taxon>Pseudomonadati</taxon>
        <taxon>Pseudomonadota</taxon>
        <taxon>Gammaproteobacteria</taxon>
        <taxon>Pasteurellales</taxon>
        <taxon>Pasteurellaceae</taxon>
        <taxon>Avibacterium</taxon>
    </lineage>
</organism>
<proteinExistence type="predicted"/>
<gene>
    <name evidence="4" type="ORF">EV689_101490</name>
    <name evidence="3" type="ORF">NCTC11188_01320</name>
</gene>
<dbReference type="AlphaFoldDB" id="A0A379AY22"/>
<accession>A0A379AY22</accession>
<dbReference type="InterPro" id="IPR044946">
    <property type="entry name" value="Restrct_endonuc_typeI_TRD_sf"/>
</dbReference>
<evidence type="ECO:0000313" key="4">
    <source>
        <dbReference type="EMBL" id="TDP30454.1"/>
    </source>
</evidence>
<dbReference type="EMBL" id="UGSQ01000003">
    <property type="protein sequence ID" value="SUB26954.1"/>
    <property type="molecule type" value="Genomic_DNA"/>
</dbReference>
<dbReference type="Gene3D" id="3.90.220.20">
    <property type="entry name" value="DNA methylase specificity domains"/>
    <property type="match status" value="1"/>
</dbReference>
<name>A0A379AY22_AVIGA</name>
<evidence type="ECO:0000256" key="2">
    <source>
        <dbReference type="ARBA" id="ARBA00023125"/>
    </source>
</evidence>
<protein>
    <submittedName>
        <fullName evidence="3">Uncharacterized protein</fullName>
    </submittedName>
</protein>
<dbReference type="EMBL" id="SNXJ01000001">
    <property type="protein sequence ID" value="TDP30454.1"/>
    <property type="molecule type" value="Genomic_DNA"/>
</dbReference>
<dbReference type="RefSeq" id="WP_103853382.1">
    <property type="nucleotide sequence ID" value="NZ_JBLOCT010000004.1"/>
</dbReference>
<dbReference type="SUPFAM" id="SSF116734">
    <property type="entry name" value="DNA methylase specificity domain"/>
    <property type="match status" value="1"/>
</dbReference>
<sequence length="120" mass="13347">MNYLEKLLQGAPVEWKTLGEMCEIANVGVDKKKKENEREVRLLNFVDVFNNQYISNETPTMVVTASEQKIKDCDIKAGDVFITPSSEIIDEIGFSAVAIEDFDNAVYSSGGGGGRNRFFT</sequence>
<evidence type="ECO:0000313" key="3">
    <source>
        <dbReference type="EMBL" id="SUB26954.1"/>
    </source>
</evidence>
<dbReference type="Proteomes" id="UP000255113">
    <property type="component" value="Unassembled WGS sequence"/>
</dbReference>
<dbReference type="GO" id="GO:0009307">
    <property type="term" value="P:DNA restriction-modification system"/>
    <property type="evidence" value="ECO:0007669"/>
    <property type="project" value="UniProtKB-KW"/>
</dbReference>
<dbReference type="GO" id="GO:0003677">
    <property type="term" value="F:DNA binding"/>
    <property type="evidence" value="ECO:0007669"/>
    <property type="project" value="UniProtKB-KW"/>
</dbReference>
<keyword evidence="1" id="KW-0680">Restriction system</keyword>
<evidence type="ECO:0000313" key="6">
    <source>
        <dbReference type="Proteomes" id="UP000294683"/>
    </source>
</evidence>
<keyword evidence="2" id="KW-0238">DNA-binding</keyword>
<evidence type="ECO:0000256" key="1">
    <source>
        <dbReference type="ARBA" id="ARBA00022747"/>
    </source>
</evidence>
<dbReference type="Proteomes" id="UP000294683">
    <property type="component" value="Unassembled WGS sequence"/>
</dbReference>
<keyword evidence="6" id="KW-1185">Reference proteome</keyword>
<reference evidence="4 6" key="2">
    <citation type="submission" date="2019-03" db="EMBL/GenBank/DDBJ databases">
        <title>Genomic Encyclopedia of Type Strains, Phase IV (KMG-IV): sequencing the most valuable type-strain genomes for metagenomic binning, comparative biology and taxonomic classification.</title>
        <authorList>
            <person name="Goeker M."/>
        </authorList>
    </citation>
    <scope>NUCLEOTIDE SEQUENCE [LARGE SCALE GENOMIC DNA]</scope>
    <source>
        <strain evidence="4 6">DSM 17481</strain>
    </source>
</reference>
<reference evidence="3 5" key="1">
    <citation type="submission" date="2018-06" db="EMBL/GenBank/DDBJ databases">
        <authorList>
            <consortium name="Pathogen Informatics"/>
            <person name="Doyle S."/>
        </authorList>
    </citation>
    <scope>NUCLEOTIDE SEQUENCE [LARGE SCALE GENOMIC DNA]</scope>
    <source>
        <strain evidence="3 5">NCTC11188</strain>
    </source>
</reference>
<dbReference type="REBASE" id="378167">
    <property type="entry name" value="S1.Aga11188ORF1318P"/>
</dbReference>
<evidence type="ECO:0000313" key="5">
    <source>
        <dbReference type="Proteomes" id="UP000255113"/>
    </source>
</evidence>